<evidence type="ECO:0000256" key="5">
    <source>
        <dbReference type="SAM" id="SignalP"/>
    </source>
</evidence>
<evidence type="ECO:0000256" key="2">
    <source>
        <dbReference type="ARBA" id="ARBA00005695"/>
    </source>
</evidence>
<dbReference type="RefSeq" id="WP_344785635.1">
    <property type="nucleotide sequence ID" value="NZ_BAAAZW010000012.1"/>
</dbReference>
<feature type="chain" id="PRO_5045872061" evidence="5">
    <location>
        <begin position="25"/>
        <end position="543"/>
    </location>
</feature>
<evidence type="ECO:0000259" key="6">
    <source>
        <dbReference type="Pfam" id="PF00496"/>
    </source>
</evidence>
<organism evidence="7 8">
    <name type="scientific">Gordonia caeni</name>
    <dbReference type="NCBI Taxonomy" id="1007097"/>
    <lineage>
        <taxon>Bacteria</taxon>
        <taxon>Bacillati</taxon>
        <taxon>Actinomycetota</taxon>
        <taxon>Actinomycetes</taxon>
        <taxon>Mycobacteriales</taxon>
        <taxon>Gordoniaceae</taxon>
        <taxon>Gordonia</taxon>
    </lineage>
</organism>
<dbReference type="PANTHER" id="PTHR30290">
    <property type="entry name" value="PERIPLASMIC BINDING COMPONENT OF ABC TRANSPORTER"/>
    <property type="match status" value="1"/>
</dbReference>
<evidence type="ECO:0000256" key="1">
    <source>
        <dbReference type="ARBA" id="ARBA00004196"/>
    </source>
</evidence>
<protein>
    <submittedName>
        <fullName evidence="7">ABC transporter substrate-binding protein</fullName>
    </submittedName>
</protein>
<evidence type="ECO:0000313" key="7">
    <source>
        <dbReference type="EMBL" id="GAA3969377.1"/>
    </source>
</evidence>
<evidence type="ECO:0000256" key="3">
    <source>
        <dbReference type="ARBA" id="ARBA00022448"/>
    </source>
</evidence>
<dbReference type="EMBL" id="BAAAZW010000012">
    <property type="protein sequence ID" value="GAA3969377.1"/>
    <property type="molecule type" value="Genomic_DNA"/>
</dbReference>
<name>A0ABP7PQ27_9ACTN</name>
<dbReference type="SUPFAM" id="SSF53850">
    <property type="entry name" value="Periplasmic binding protein-like II"/>
    <property type="match status" value="1"/>
</dbReference>
<evidence type="ECO:0000313" key="8">
    <source>
        <dbReference type="Proteomes" id="UP001418444"/>
    </source>
</evidence>
<dbReference type="PROSITE" id="PS51257">
    <property type="entry name" value="PROKAR_LIPOPROTEIN"/>
    <property type="match status" value="1"/>
</dbReference>
<comment type="caution">
    <text evidence="7">The sequence shown here is derived from an EMBL/GenBank/DDBJ whole genome shotgun (WGS) entry which is preliminary data.</text>
</comment>
<dbReference type="Gene3D" id="3.40.190.10">
    <property type="entry name" value="Periplasmic binding protein-like II"/>
    <property type="match status" value="1"/>
</dbReference>
<dbReference type="InterPro" id="IPR000914">
    <property type="entry name" value="SBP_5_dom"/>
</dbReference>
<feature type="signal peptide" evidence="5">
    <location>
        <begin position="1"/>
        <end position="24"/>
    </location>
</feature>
<dbReference type="InterPro" id="IPR030678">
    <property type="entry name" value="Peptide/Ni-bd"/>
</dbReference>
<accession>A0ABP7PQ27</accession>
<keyword evidence="3" id="KW-0813">Transport</keyword>
<dbReference type="InterPro" id="IPR039424">
    <property type="entry name" value="SBP_5"/>
</dbReference>
<feature type="domain" description="Solute-binding protein family 5" evidence="6">
    <location>
        <begin position="84"/>
        <end position="448"/>
    </location>
</feature>
<dbReference type="PANTHER" id="PTHR30290:SF10">
    <property type="entry name" value="PERIPLASMIC OLIGOPEPTIDE-BINDING PROTEIN-RELATED"/>
    <property type="match status" value="1"/>
</dbReference>
<dbReference type="Pfam" id="PF00496">
    <property type="entry name" value="SBP_bac_5"/>
    <property type="match status" value="1"/>
</dbReference>
<comment type="similarity">
    <text evidence="2">Belongs to the bacterial solute-binding protein 5 family.</text>
</comment>
<evidence type="ECO:0000256" key="4">
    <source>
        <dbReference type="ARBA" id="ARBA00022729"/>
    </source>
</evidence>
<sequence>MFPNRFRRRLLATTIAAATAMTIAACGGQSGDGASGPPVYGGTLTFYDPLEYSAWAPTNSIWSNSQVSNNVAERLVWQDPETGEFKPWLAESWEISDDRLTYTFKLKPGVTFSDGSPLDAATVKENFDQHGTGDEAKGIVPDPFWTDYVGTDAPDAQTVVVKLSKPNSGFLQILSNYRASSILGSSFLAHDLNGQSDLRNWVGTGPFVVESVDGTTGVTLKRRDDYDWAPEGTGQSGKAYLERIVFKVVPEASTRVGALQSGEAHIARNIAPYDEETVSAGGGELLPITVQGETNDLTVDLRNPDSPAQDKNVRLALIAATDREAINQTVLSPNYPIPTGALTQGTPQRGDSSEYLRYDLDKAKSLLDQAGWKPGPDGIRVKDGKRLSFHLRVAPFYQVSQSVLEVLQSQWKQAGAEIRITNPALTDYQAQLAEAKDWPFTQGQTSTADATVLRTTYGSDRQDTLHATTPDAELDRRLAAISAESDPGKRQQAVQSAEDHIFAQGYSNPLYDETQVFGLNSNVHGYTTESTGRSWFHGTWIAQ</sequence>
<keyword evidence="4 5" id="KW-0732">Signal</keyword>
<dbReference type="Gene3D" id="3.10.105.10">
    <property type="entry name" value="Dipeptide-binding Protein, Domain 3"/>
    <property type="match status" value="1"/>
</dbReference>
<dbReference type="PIRSF" id="PIRSF002741">
    <property type="entry name" value="MppA"/>
    <property type="match status" value="1"/>
</dbReference>
<dbReference type="CDD" id="cd08492">
    <property type="entry name" value="PBP2_NikA_DppA_OppA_like_15"/>
    <property type="match status" value="1"/>
</dbReference>
<proteinExistence type="inferred from homology"/>
<dbReference type="Proteomes" id="UP001418444">
    <property type="component" value="Unassembled WGS sequence"/>
</dbReference>
<comment type="subcellular location">
    <subcellularLocation>
        <location evidence="1">Cell envelope</location>
    </subcellularLocation>
</comment>
<reference evidence="8" key="1">
    <citation type="journal article" date="2019" name="Int. J. Syst. Evol. Microbiol.">
        <title>The Global Catalogue of Microorganisms (GCM) 10K type strain sequencing project: providing services to taxonomists for standard genome sequencing and annotation.</title>
        <authorList>
            <consortium name="The Broad Institute Genomics Platform"/>
            <consortium name="The Broad Institute Genome Sequencing Center for Infectious Disease"/>
            <person name="Wu L."/>
            <person name="Ma J."/>
        </authorList>
    </citation>
    <scope>NUCLEOTIDE SEQUENCE [LARGE SCALE GENOMIC DNA]</scope>
    <source>
        <strain evidence="8">JCM 16923</strain>
    </source>
</reference>
<gene>
    <name evidence="7" type="ORF">GCM10022231_33250</name>
</gene>
<keyword evidence="8" id="KW-1185">Reference proteome</keyword>